<evidence type="ECO:0000256" key="3">
    <source>
        <dbReference type="ARBA" id="ARBA00022618"/>
    </source>
</evidence>
<dbReference type="Pfam" id="PF12327">
    <property type="entry name" value="FtsZ_C"/>
    <property type="match status" value="1"/>
</dbReference>
<dbReference type="SMART" id="SM00865">
    <property type="entry name" value="Tubulin_C"/>
    <property type="match status" value="1"/>
</dbReference>
<dbReference type="RefSeq" id="WP_022488222.1">
    <property type="nucleotide sequence ID" value="NZ_VULN01000001.1"/>
</dbReference>
<dbReference type="AlphaFoldDB" id="A0A6N7VXW7"/>
<keyword evidence="2 8" id="KW-0963">Cytoplasm</keyword>
<dbReference type="FunFam" id="3.40.50.1440:FF:000023">
    <property type="entry name" value="Cell division protein FtsZ"/>
    <property type="match status" value="1"/>
</dbReference>
<dbReference type="InterPro" id="IPR045061">
    <property type="entry name" value="FtsZ/CetZ"/>
</dbReference>
<dbReference type="NCBIfam" id="TIGR00065">
    <property type="entry name" value="ftsZ"/>
    <property type="match status" value="1"/>
</dbReference>
<evidence type="ECO:0000259" key="12">
    <source>
        <dbReference type="SMART" id="SM00865"/>
    </source>
</evidence>
<keyword evidence="5 8" id="KW-0342">GTP-binding</keyword>
<dbReference type="Pfam" id="PF00091">
    <property type="entry name" value="Tubulin"/>
    <property type="match status" value="1"/>
</dbReference>
<feature type="binding site" evidence="8">
    <location>
        <begin position="110"/>
        <end position="112"/>
    </location>
    <ligand>
        <name>GTP</name>
        <dbReference type="ChEBI" id="CHEBI:37565"/>
    </ligand>
</feature>
<evidence type="ECO:0000313" key="13">
    <source>
        <dbReference type="EMBL" id="MSS81053.1"/>
    </source>
</evidence>
<evidence type="ECO:0000256" key="4">
    <source>
        <dbReference type="ARBA" id="ARBA00022741"/>
    </source>
</evidence>
<evidence type="ECO:0000256" key="9">
    <source>
        <dbReference type="NCBIfam" id="TIGR00065"/>
    </source>
</evidence>
<dbReference type="GO" id="GO:0005737">
    <property type="term" value="C:cytoplasm"/>
    <property type="evidence" value="ECO:0007669"/>
    <property type="project" value="UniProtKB-SubCell"/>
</dbReference>
<dbReference type="Gene3D" id="3.40.50.1440">
    <property type="entry name" value="Tubulin/FtsZ, GTPase domain"/>
    <property type="match status" value="1"/>
</dbReference>
<evidence type="ECO:0000313" key="14">
    <source>
        <dbReference type="Proteomes" id="UP000441455"/>
    </source>
</evidence>
<dbReference type="GO" id="GO:0043093">
    <property type="term" value="P:FtsZ-dependent cytokinesis"/>
    <property type="evidence" value="ECO:0007669"/>
    <property type="project" value="UniProtKB-UniRule"/>
</dbReference>
<feature type="binding site" evidence="8">
    <location>
        <position position="145"/>
    </location>
    <ligand>
        <name>GTP</name>
        <dbReference type="ChEBI" id="CHEBI:37565"/>
    </ligand>
</feature>
<dbReference type="InterPro" id="IPR024757">
    <property type="entry name" value="FtsZ_C"/>
</dbReference>
<dbReference type="PRINTS" id="PR00423">
    <property type="entry name" value="CELLDVISFTSZ"/>
</dbReference>
<dbReference type="GO" id="GO:0000917">
    <property type="term" value="P:division septum assembly"/>
    <property type="evidence" value="ECO:0007669"/>
    <property type="project" value="UniProtKB-KW"/>
</dbReference>
<dbReference type="Proteomes" id="UP000441455">
    <property type="component" value="Unassembled WGS sequence"/>
</dbReference>
<feature type="region of interest" description="Disordered" evidence="10">
    <location>
        <begin position="58"/>
        <end position="85"/>
    </location>
</feature>
<comment type="caution">
    <text evidence="13">The sequence shown here is derived from an EMBL/GenBank/DDBJ whole genome shotgun (WGS) entry which is preliminary data.</text>
</comment>
<evidence type="ECO:0000256" key="1">
    <source>
        <dbReference type="ARBA" id="ARBA00009690"/>
    </source>
</evidence>
<keyword evidence="7 8" id="KW-0131">Cell cycle</keyword>
<keyword evidence="3 8" id="KW-0132">Cell division</keyword>
<dbReference type="CDD" id="cd02201">
    <property type="entry name" value="FtsZ_type1"/>
    <property type="match status" value="1"/>
</dbReference>
<feature type="region of interest" description="Disordered" evidence="10">
    <location>
        <begin position="321"/>
        <end position="373"/>
    </location>
</feature>
<dbReference type="GO" id="GO:0032153">
    <property type="term" value="C:cell division site"/>
    <property type="evidence" value="ECO:0007669"/>
    <property type="project" value="UniProtKB-UniRule"/>
</dbReference>
<evidence type="ECO:0000256" key="2">
    <source>
        <dbReference type="ARBA" id="ARBA00022490"/>
    </source>
</evidence>
<evidence type="ECO:0000256" key="10">
    <source>
        <dbReference type="SAM" id="MobiDB-lite"/>
    </source>
</evidence>
<dbReference type="InterPro" id="IPR008280">
    <property type="entry name" value="Tub_FtsZ_C"/>
</dbReference>
<dbReference type="OrthoDB" id="9813375at2"/>
<dbReference type="GO" id="GO:0003924">
    <property type="term" value="F:GTPase activity"/>
    <property type="evidence" value="ECO:0007669"/>
    <property type="project" value="UniProtKB-UniRule"/>
</dbReference>
<organism evidence="13 14">
    <name type="scientific">Acidaminococcus fermentans</name>
    <dbReference type="NCBI Taxonomy" id="905"/>
    <lineage>
        <taxon>Bacteria</taxon>
        <taxon>Bacillati</taxon>
        <taxon>Bacillota</taxon>
        <taxon>Negativicutes</taxon>
        <taxon>Acidaminococcales</taxon>
        <taxon>Acidaminococcaceae</taxon>
        <taxon>Acidaminococcus</taxon>
    </lineage>
</organism>
<feature type="binding site" evidence="8">
    <location>
        <position position="141"/>
    </location>
    <ligand>
        <name>GTP</name>
        <dbReference type="ChEBI" id="CHEBI:37565"/>
    </ligand>
</feature>
<dbReference type="SUPFAM" id="SSF55307">
    <property type="entry name" value="Tubulin C-terminal domain-like"/>
    <property type="match status" value="1"/>
</dbReference>
<comment type="similarity">
    <text evidence="1 8">Belongs to the FtsZ family.</text>
</comment>
<dbReference type="HAMAP" id="MF_00909">
    <property type="entry name" value="FtsZ"/>
    <property type="match status" value="1"/>
</dbReference>
<evidence type="ECO:0000256" key="5">
    <source>
        <dbReference type="ARBA" id="ARBA00023134"/>
    </source>
</evidence>
<dbReference type="PANTHER" id="PTHR30314">
    <property type="entry name" value="CELL DIVISION PROTEIN FTSZ-RELATED"/>
    <property type="match status" value="1"/>
</dbReference>
<evidence type="ECO:0000256" key="6">
    <source>
        <dbReference type="ARBA" id="ARBA00023210"/>
    </source>
</evidence>
<accession>A0A6N7VXW7</accession>
<keyword evidence="6 8" id="KW-0717">Septation</keyword>
<feature type="domain" description="Tubulin/FtsZ 2-layer sandwich" evidence="12">
    <location>
        <begin position="209"/>
        <end position="326"/>
    </location>
</feature>
<sequence>MFEADKDTMDQPLEKIKVIGVGGGGNNAVDRMIEAGLQGVEFVAVNCDAQQLKKSSAPTKIQIGEDETRGLGAGANPEVGEKSAEESKDVLAECVKGADMVFITAGMGGGTGTGAAHVVAEMAKQAGALTVGVVTKPFSFEGRRRFNVAEQGIANLKAKVDALITIPNDRLLQVVDKRTSMKDAFKLADDVLRQGVQGISDLISVPGLINVDFNDVKAVMTNAGSAMMGIGTAKGDEGAAAAAENAVKSPLLDSTIEGAKGVLLNITGGPNLSLMDVNEASKIITDVVDPDAIIIFGANIDESMEDEIRVTVIATGIDEGKPAAGTTTPKPASFVKPQTSTSRITKAAEEAAGSKVSSFTSPTSEIPPWIRNK</sequence>
<dbReference type="InterPro" id="IPR003008">
    <property type="entry name" value="Tubulin_FtsZ_GTPase"/>
</dbReference>
<dbReference type="GO" id="GO:0051258">
    <property type="term" value="P:protein polymerization"/>
    <property type="evidence" value="ECO:0007669"/>
    <property type="project" value="UniProtKB-UniRule"/>
</dbReference>
<dbReference type="InterPro" id="IPR018316">
    <property type="entry name" value="Tubulin/FtsZ_2-layer-sand-dom"/>
</dbReference>
<proteinExistence type="inferred from homology"/>
<evidence type="ECO:0000256" key="7">
    <source>
        <dbReference type="ARBA" id="ARBA00023306"/>
    </source>
</evidence>
<feature type="compositionally biased region" description="Polar residues" evidence="10">
    <location>
        <begin position="325"/>
        <end position="344"/>
    </location>
</feature>
<protein>
    <recommendedName>
        <fullName evidence="8 9">Cell division protein FtsZ</fullName>
    </recommendedName>
</protein>
<dbReference type="GO" id="GO:0005525">
    <property type="term" value="F:GTP binding"/>
    <property type="evidence" value="ECO:0007669"/>
    <property type="project" value="UniProtKB-UniRule"/>
</dbReference>
<evidence type="ECO:0000256" key="8">
    <source>
        <dbReference type="HAMAP-Rule" id="MF_00909"/>
    </source>
</evidence>
<dbReference type="InterPro" id="IPR000158">
    <property type="entry name" value="Cell_div_FtsZ"/>
</dbReference>
<dbReference type="InterPro" id="IPR036525">
    <property type="entry name" value="Tubulin/FtsZ_GTPase_sf"/>
</dbReference>
<dbReference type="EMBL" id="VULN01000001">
    <property type="protein sequence ID" value="MSS81053.1"/>
    <property type="molecule type" value="Genomic_DNA"/>
</dbReference>
<comment type="subcellular location">
    <subcellularLocation>
        <location evidence="8">Cytoplasm</location>
    </subcellularLocation>
    <text evidence="8">Assembles at midcell at the inner surface of the cytoplasmic membrane.</text>
</comment>
<feature type="binding site" evidence="8">
    <location>
        <position position="189"/>
    </location>
    <ligand>
        <name>GTP</name>
        <dbReference type="ChEBI" id="CHEBI:37565"/>
    </ligand>
</feature>
<gene>
    <name evidence="8 13" type="primary">ftsZ</name>
    <name evidence="13" type="ORF">FX155_00215</name>
</gene>
<reference evidence="13 14" key="1">
    <citation type="submission" date="2019-08" db="EMBL/GenBank/DDBJ databases">
        <title>In-depth cultivation of the pig gut microbiome towards novel bacterial diversity and tailored functional studies.</title>
        <authorList>
            <person name="Wylensek D."/>
            <person name="Hitch T.C.A."/>
            <person name="Clavel T."/>
        </authorList>
    </citation>
    <scope>NUCLEOTIDE SEQUENCE [LARGE SCALE GENOMIC DNA]</scope>
    <source>
        <strain evidence="13 14">WCA-389-WT-5B</strain>
    </source>
</reference>
<feature type="domain" description="Tubulin/FtsZ GTPase" evidence="11">
    <location>
        <begin position="15"/>
        <end position="207"/>
    </location>
</feature>
<dbReference type="SUPFAM" id="SSF52490">
    <property type="entry name" value="Tubulin nucleotide-binding domain-like"/>
    <property type="match status" value="1"/>
</dbReference>
<evidence type="ECO:0000259" key="11">
    <source>
        <dbReference type="SMART" id="SM00864"/>
    </source>
</evidence>
<dbReference type="Gene3D" id="3.30.1330.20">
    <property type="entry name" value="Tubulin/FtsZ, C-terminal domain"/>
    <property type="match status" value="1"/>
</dbReference>
<name>A0A6N7VXW7_ACIFE</name>
<dbReference type="InterPro" id="IPR037103">
    <property type="entry name" value="Tubulin/FtsZ-like_C"/>
</dbReference>
<keyword evidence="4 8" id="KW-0547">Nucleotide-binding</keyword>
<dbReference type="SMART" id="SM00864">
    <property type="entry name" value="Tubulin"/>
    <property type="match status" value="1"/>
</dbReference>
<comment type="function">
    <text evidence="8">Essential cell division protein that forms a contractile ring structure (Z ring) at the future cell division site. The regulation of the ring assembly controls the timing and the location of cell division. One of the functions of the FtsZ ring is to recruit other cell division proteins to the septum to produce a new cell wall between the dividing cells. Binds GTP and shows GTPase activity.</text>
</comment>
<feature type="compositionally biased region" description="Polar residues" evidence="10">
    <location>
        <begin position="355"/>
        <end position="364"/>
    </location>
</feature>
<comment type="subunit">
    <text evidence="8">Homodimer. Polymerizes to form a dynamic ring structure in a strictly GTP-dependent manner. Interacts directly with several other division proteins.</text>
</comment>
<dbReference type="PANTHER" id="PTHR30314:SF3">
    <property type="entry name" value="MITOCHONDRIAL DIVISION PROTEIN FSZA"/>
    <property type="match status" value="1"/>
</dbReference>
<feature type="binding site" evidence="8">
    <location>
        <begin position="23"/>
        <end position="27"/>
    </location>
    <ligand>
        <name>GTP</name>
        <dbReference type="ChEBI" id="CHEBI:37565"/>
    </ligand>
</feature>